<sequence length="86" mass="10092">MCTFQEQDDQLAGPPCLCCFFSFLLFSGLSTLLLFLSVSACISMDLNLLWFFFFFFSLFFSVAKLSRLGWSPCYLCTYLYRRRNEL</sequence>
<dbReference type="AlphaFoldDB" id="A0A8A1LCZ0"/>
<evidence type="ECO:0000313" key="2">
    <source>
        <dbReference type="EMBL" id="QSS50324.1"/>
    </source>
</evidence>
<dbReference type="Proteomes" id="UP000663419">
    <property type="component" value="Chromosome 1"/>
</dbReference>
<keyword evidence="1" id="KW-0472">Membrane</keyword>
<reference evidence="2" key="1">
    <citation type="submission" date="2021-01" db="EMBL/GenBank/DDBJ databases">
        <title>Chromosome-level genome assembly of a human fungal pathogen reveals clustering of transcriptionally co-regulated genes.</title>
        <authorList>
            <person name="Voorhies M."/>
            <person name="Cohen S."/>
            <person name="Shea T.P."/>
            <person name="Petrus S."/>
            <person name="Munoz J.F."/>
            <person name="Poplawski S."/>
            <person name="Goldman W.E."/>
            <person name="Michael T."/>
            <person name="Cuomo C.A."/>
            <person name="Sil A."/>
            <person name="Beyhan S."/>
        </authorList>
    </citation>
    <scope>NUCLEOTIDE SEQUENCE</scope>
    <source>
        <strain evidence="2">H88</strain>
    </source>
</reference>
<accession>A0A8A1LCZ0</accession>
<feature type="transmembrane region" description="Helical" evidence="1">
    <location>
        <begin position="12"/>
        <end position="36"/>
    </location>
</feature>
<evidence type="ECO:0000256" key="1">
    <source>
        <dbReference type="SAM" id="Phobius"/>
    </source>
</evidence>
<organism evidence="2 3">
    <name type="scientific">Ajellomyces capsulatus (strain H88)</name>
    <name type="common">Darling's disease fungus</name>
    <name type="synonym">Histoplasma capsulatum</name>
    <dbReference type="NCBI Taxonomy" id="544711"/>
    <lineage>
        <taxon>Eukaryota</taxon>
        <taxon>Fungi</taxon>
        <taxon>Dikarya</taxon>
        <taxon>Ascomycota</taxon>
        <taxon>Pezizomycotina</taxon>
        <taxon>Eurotiomycetes</taxon>
        <taxon>Eurotiomycetidae</taxon>
        <taxon>Onygenales</taxon>
        <taxon>Ajellomycetaceae</taxon>
        <taxon>Histoplasma</taxon>
    </lineage>
</organism>
<gene>
    <name evidence="2" type="ORF">I7I53_10971</name>
</gene>
<dbReference type="EMBL" id="CP069102">
    <property type="protein sequence ID" value="QSS50324.1"/>
    <property type="molecule type" value="Genomic_DNA"/>
</dbReference>
<feature type="transmembrane region" description="Helical" evidence="1">
    <location>
        <begin position="48"/>
        <end position="65"/>
    </location>
</feature>
<keyword evidence="1" id="KW-1133">Transmembrane helix</keyword>
<protein>
    <submittedName>
        <fullName evidence="2">Uncharacterized protein</fullName>
    </submittedName>
</protein>
<dbReference type="VEuPathDB" id="FungiDB:I7I53_10971"/>
<name>A0A8A1LCZ0_AJEC8</name>
<keyword evidence="1" id="KW-0812">Transmembrane</keyword>
<proteinExistence type="predicted"/>
<evidence type="ECO:0000313" key="3">
    <source>
        <dbReference type="Proteomes" id="UP000663419"/>
    </source>
</evidence>